<comment type="caution">
    <text evidence="3">The sequence shown here is derived from an EMBL/GenBank/DDBJ whole genome shotgun (WGS) entry which is preliminary data.</text>
</comment>
<evidence type="ECO:0000313" key="3">
    <source>
        <dbReference type="EMBL" id="KAG0284231.1"/>
    </source>
</evidence>
<protein>
    <recommendedName>
        <fullName evidence="2">Tail specific protease domain-containing protein</fullName>
    </recommendedName>
</protein>
<dbReference type="PANTHER" id="PTHR37049:SF4">
    <property type="entry name" value="RHODANESE DOMAIN-CONTAINING PROTEIN"/>
    <property type="match status" value="1"/>
</dbReference>
<sequence>MNPLGHATVYSRHDNKPAAQQNIQSDRDGNNNIIIDSVTNSNSNSNEINSNERKRLPQGANIDAQGGTIVDDRIAKMQKWLNSPKRPRKLTRGGSSAPRHDVNQDPCARIGGRSGGGPNSYDMIKACLDSDLGFPADVRQDTIDTVKSLISNFYVFEDLAAHPPRDESAQHLSFQPVELVKEIDAWFEQSKSPATGTDGRGAAGDGNVLEAEMNGLGEEERDDLAKDDGDDAEILETQRAWGGVRTKMTDREFHDGISRILLRARDGHLSYDADCFRAFRFQHGFFMSHVVRDGKAVIKVHSVAPYFPYQNGVKEDILNCDVLSIEGRNAVDYIQDWADRYISMSKDENVRFNAALATPQYRSGTGDYFLPGKFSERFTLPTEKSLNFAFRCPSQNNLRLNVKWIGFYTHEQSKPFTNTESYFTKNCIKDAEDLYGYEGDEEGQGRDRSKLERQEDAEKKDISDLKSSLRELLMKSASTSTSNPPDSKMDDPLPDFSPQELHFPMKGGSATIPEEDLSKHVDEIVSKLDMISSERMPVVKFYDDYGGRVSEMDRAMDALPIKEIYQGKHGISALMLNDGKTGVITVRTESSTIRGESYSRVHPAWAGSLLQAIKVLRPRAENLILDLSHNTGGYVCLGLTMVQIFFPERPNLSTNIRLSPLSTQMMTAGAMGMDHFISSYGESPVAALQGGYFLKPITHPHRNLTFSDYLSDRCAIADKYTLTFNPIEESRRKRTSSSFTTENDNDDDIPYRPWDPENLAILTDGYCGSSCALISNMMHTKFGVPTVVIGGRTTAKQGPISYSTFPGLQVVDDALLFTEMHDVRSGMMSVEEVRKMEDGGRRRKFQAAFATTNKARAQEVDDNDDMEDGDEYDEDDDEMEDNQQANRHSTNEDAATADEDGVKDEDNDYDTFYPLTFAQKGRLRLTWRQIYNTGPELEIFKLKTDGKNDFYEPAWKPTEWWNEYSFIPADYRIDYTDHNVHSIGTIWENARDAIWGGSSQGRAGGGGTDEDDDDEEEDEDLDAGVDAGEVDQKHQGQMSGPQ</sequence>
<dbReference type="Gene3D" id="3.90.226.10">
    <property type="entry name" value="2-enoyl-CoA Hydratase, Chain A, domain 1"/>
    <property type="match status" value="1"/>
</dbReference>
<evidence type="ECO:0000256" key="1">
    <source>
        <dbReference type="SAM" id="MobiDB-lite"/>
    </source>
</evidence>
<feature type="region of interest" description="Disordered" evidence="1">
    <location>
        <begin position="476"/>
        <end position="504"/>
    </location>
</feature>
<name>A0ABQ7JSB7_9FUNG</name>
<keyword evidence="4" id="KW-1185">Reference proteome</keyword>
<feature type="region of interest" description="Disordered" evidence="1">
    <location>
        <begin position="436"/>
        <end position="464"/>
    </location>
</feature>
<feature type="compositionally biased region" description="Basic and acidic residues" evidence="1">
    <location>
        <begin position="443"/>
        <end position="464"/>
    </location>
</feature>
<feature type="compositionally biased region" description="Low complexity" evidence="1">
    <location>
        <begin position="30"/>
        <end position="49"/>
    </location>
</feature>
<dbReference type="PANTHER" id="PTHR37049">
    <property type="entry name" value="PEPTIDASE S41 FAMILY PROTEIN"/>
    <property type="match status" value="1"/>
</dbReference>
<proteinExistence type="predicted"/>
<dbReference type="InterPro" id="IPR052766">
    <property type="entry name" value="S41A_metabolite_peptidase"/>
</dbReference>
<gene>
    <name evidence="3" type="ORF">BGZ96_011373</name>
</gene>
<evidence type="ECO:0000313" key="4">
    <source>
        <dbReference type="Proteomes" id="UP001194696"/>
    </source>
</evidence>
<feature type="compositionally biased region" description="Acidic residues" evidence="1">
    <location>
        <begin position="860"/>
        <end position="881"/>
    </location>
</feature>
<dbReference type="InterPro" id="IPR029045">
    <property type="entry name" value="ClpP/crotonase-like_dom_sf"/>
</dbReference>
<dbReference type="Pfam" id="PF03572">
    <property type="entry name" value="Peptidase_S41"/>
    <property type="match status" value="1"/>
</dbReference>
<feature type="domain" description="Tail specific protease" evidence="2">
    <location>
        <begin position="604"/>
        <end position="797"/>
    </location>
</feature>
<dbReference type="EMBL" id="JAAAIM010000797">
    <property type="protein sequence ID" value="KAG0284231.1"/>
    <property type="molecule type" value="Genomic_DNA"/>
</dbReference>
<evidence type="ECO:0000259" key="2">
    <source>
        <dbReference type="Pfam" id="PF03572"/>
    </source>
</evidence>
<feature type="compositionally biased region" description="Gly residues" evidence="1">
    <location>
        <begin position="998"/>
        <end position="1007"/>
    </location>
</feature>
<feature type="region of interest" description="Disordered" evidence="1">
    <location>
        <begin position="852"/>
        <end position="907"/>
    </location>
</feature>
<reference evidence="3 4" key="1">
    <citation type="journal article" date="2020" name="Fungal Divers.">
        <title>Resolving the Mortierellaceae phylogeny through synthesis of multi-gene phylogenetics and phylogenomics.</title>
        <authorList>
            <person name="Vandepol N."/>
            <person name="Liber J."/>
            <person name="Desiro A."/>
            <person name="Na H."/>
            <person name="Kennedy M."/>
            <person name="Barry K."/>
            <person name="Grigoriev I.V."/>
            <person name="Miller A.N."/>
            <person name="O'Donnell K."/>
            <person name="Stajich J.E."/>
            <person name="Bonito G."/>
        </authorList>
    </citation>
    <scope>NUCLEOTIDE SEQUENCE [LARGE SCALE GENOMIC DNA]</scope>
    <source>
        <strain evidence="3 4">AD045</strain>
    </source>
</reference>
<feature type="compositionally biased region" description="Acidic residues" evidence="1">
    <location>
        <begin position="895"/>
        <end position="907"/>
    </location>
</feature>
<dbReference type="Proteomes" id="UP001194696">
    <property type="component" value="Unassembled WGS sequence"/>
</dbReference>
<feature type="region of interest" description="Disordered" evidence="1">
    <location>
        <begin position="731"/>
        <end position="750"/>
    </location>
</feature>
<accession>A0ABQ7JSB7</accession>
<feature type="region of interest" description="Disordered" evidence="1">
    <location>
        <begin position="1"/>
        <end position="67"/>
    </location>
</feature>
<dbReference type="InterPro" id="IPR005151">
    <property type="entry name" value="Tail-specific_protease"/>
</dbReference>
<feature type="region of interest" description="Disordered" evidence="1">
    <location>
        <begin position="997"/>
        <end position="1042"/>
    </location>
</feature>
<feature type="compositionally biased region" description="Acidic residues" evidence="1">
    <location>
        <begin position="1008"/>
        <end position="1023"/>
    </location>
</feature>
<feature type="compositionally biased region" description="Polar residues" evidence="1">
    <location>
        <begin position="476"/>
        <end position="485"/>
    </location>
</feature>
<feature type="region of interest" description="Disordered" evidence="1">
    <location>
        <begin position="80"/>
        <end position="116"/>
    </location>
</feature>
<organism evidence="3 4">
    <name type="scientific">Linnemannia gamsii</name>
    <dbReference type="NCBI Taxonomy" id="64522"/>
    <lineage>
        <taxon>Eukaryota</taxon>
        <taxon>Fungi</taxon>
        <taxon>Fungi incertae sedis</taxon>
        <taxon>Mucoromycota</taxon>
        <taxon>Mortierellomycotina</taxon>
        <taxon>Mortierellomycetes</taxon>
        <taxon>Mortierellales</taxon>
        <taxon>Mortierellaceae</taxon>
        <taxon>Linnemannia</taxon>
    </lineage>
</organism>
<dbReference type="SUPFAM" id="SSF52096">
    <property type="entry name" value="ClpP/crotonase"/>
    <property type="match status" value="1"/>
</dbReference>